<organism evidence="7">
    <name type="scientific">uncultured Acidimicrobiales bacterium</name>
    <dbReference type="NCBI Taxonomy" id="310071"/>
    <lineage>
        <taxon>Bacteria</taxon>
        <taxon>Bacillati</taxon>
        <taxon>Actinomycetota</taxon>
        <taxon>Acidimicrobiia</taxon>
        <taxon>Acidimicrobiales</taxon>
        <taxon>environmental samples</taxon>
    </lineage>
</organism>
<sequence length="290" mass="30677">MPADRASRTAVLVCQGRAVAHGRLAVGRFDDPTALRLLRETERTPVMRARAVPTSKGLAARLDVELLGRQAEAMALRTVAVDDAVRAAGNPQLVIVGAGLDGRAWRMSELAQVDVFEVDHPASQHEKRSRAVALGPPVGRHHFVAADLDEVDLGAVLFAAGHDATGPTTWILEGVIPYLSEQAAATTLTAIAGRSAPGSTVVLTYQLESPRGRLGRLLARALLVLMGRGDPMANESRRSSWSRETVQALVAEAGFLLREDIGLVALAGELSVPDRHVHASRVAVSVSPGG</sequence>
<dbReference type="EC" id="2.1.1.-" evidence="6"/>
<dbReference type="GO" id="GO:0032259">
    <property type="term" value="P:methylation"/>
    <property type="evidence" value="ECO:0007669"/>
    <property type="project" value="UniProtKB-KW"/>
</dbReference>
<evidence type="ECO:0000256" key="2">
    <source>
        <dbReference type="ARBA" id="ARBA00008138"/>
    </source>
</evidence>
<dbReference type="GO" id="GO:0008168">
    <property type="term" value="F:methyltransferase activity"/>
    <property type="evidence" value="ECO:0007669"/>
    <property type="project" value="UniProtKB-UniRule"/>
</dbReference>
<accession>A0A6J4HPQ2</accession>
<keyword evidence="3 6" id="KW-0489">Methyltransferase</keyword>
<dbReference type="InterPro" id="IPR011610">
    <property type="entry name" value="SAM_mthyl_Trfase_ML2640-like"/>
</dbReference>
<protein>
    <recommendedName>
        <fullName evidence="6">S-adenosyl-L-methionine-dependent methyltransferase</fullName>
        <ecNumber evidence="6">2.1.1.-</ecNumber>
    </recommendedName>
</protein>
<proteinExistence type="inferred from homology"/>
<dbReference type="Gene3D" id="3.40.50.150">
    <property type="entry name" value="Vaccinia Virus protein VP39"/>
    <property type="match status" value="1"/>
</dbReference>
<evidence type="ECO:0000256" key="5">
    <source>
        <dbReference type="ARBA" id="ARBA00022691"/>
    </source>
</evidence>
<reference evidence="7" key="1">
    <citation type="submission" date="2020-02" db="EMBL/GenBank/DDBJ databases">
        <authorList>
            <person name="Meier V. D."/>
        </authorList>
    </citation>
    <scope>NUCLEOTIDE SEQUENCE</scope>
    <source>
        <strain evidence="7">AVDCRST_MAG20</strain>
    </source>
</reference>
<evidence type="ECO:0000256" key="6">
    <source>
        <dbReference type="RuleBase" id="RU362030"/>
    </source>
</evidence>
<dbReference type="SUPFAM" id="SSF53335">
    <property type="entry name" value="S-adenosyl-L-methionine-dependent methyltransferases"/>
    <property type="match status" value="1"/>
</dbReference>
<dbReference type="AlphaFoldDB" id="A0A6J4HPQ2"/>
<comment type="similarity">
    <text evidence="2 6">Belongs to the UPF0677 family.</text>
</comment>
<keyword evidence="4 7" id="KW-0808">Transferase</keyword>
<dbReference type="PANTHER" id="PTHR43619">
    <property type="entry name" value="S-ADENOSYL-L-METHIONINE-DEPENDENT METHYLTRANSFERASE YKTD-RELATED"/>
    <property type="match status" value="1"/>
</dbReference>
<evidence type="ECO:0000256" key="4">
    <source>
        <dbReference type="ARBA" id="ARBA00022679"/>
    </source>
</evidence>
<dbReference type="PANTHER" id="PTHR43619:SF2">
    <property type="entry name" value="S-ADENOSYL-L-METHIONINE-DEPENDENT METHYLTRANSFERASES SUPERFAMILY PROTEIN"/>
    <property type="match status" value="1"/>
</dbReference>
<evidence type="ECO:0000313" key="7">
    <source>
        <dbReference type="EMBL" id="CAA9228435.1"/>
    </source>
</evidence>
<dbReference type="InterPro" id="IPR007213">
    <property type="entry name" value="Ppm1/Ppm2/Tcmp"/>
</dbReference>
<dbReference type="EMBL" id="CADCSY010000043">
    <property type="protein sequence ID" value="CAA9228435.1"/>
    <property type="molecule type" value="Genomic_DNA"/>
</dbReference>
<dbReference type="Pfam" id="PF04072">
    <property type="entry name" value="LCM"/>
    <property type="match status" value="1"/>
</dbReference>
<dbReference type="InterPro" id="IPR029063">
    <property type="entry name" value="SAM-dependent_MTases_sf"/>
</dbReference>
<keyword evidence="5 6" id="KW-0949">S-adenosyl-L-methionine</keyword>
<evidence type="ECO:0000256" key="3">
    <source>
        <dbReference type="ARBA" id="ARBA00022603"/>
    </source>
</evidence>
<evidence type="ECO:0000256" key="1">
    <source>
        <dbReference type="ARBA" id="ARBA00003907"/>
    </source>
</evidence>
<comment type="function">
    <text evidence="1 6">Exhibits S-adenosyl-L-methionine-dependent methyltransferase activity.</text>
</comment>
<gene>
    <name evidence="7" type="ORF">AVDCRST_MAG20-1076</name>
</gene>
<dbReference type="NCBIfam" id="TIGR00027">
    <property type="entry name" value="mthyl_TIGR00027"/>
    <property type="match status" value="1"/>
</dbReference>
<name>A0A6J4HPQ2_9ACTN</name>